<dbReference type="PANTHER" id="PTHR33841:SF1">
    <property type="entry name" value="DNA METHYLTRANSFERASE A"/>
    <property type="match status" value="1"/>
</dbReference>
<accession>A0AAX2SE02</accession>
<evidence type="ECO:0000259" key="6">
    <source>
        <dbReference type="Pfam" id="PF07669"/>
    </source>
</evidence>
<dbReference type="Gene3D" id="3.40.50.150">
    <property type="entry name" value="Vaccinia Virus protein VP39"/>
    <property type="match status" value="2"/>
</dbReference>
<keyword evidence="7" id="KW-0255">Endonuclease</keyword>
<evidence type="ECO:0000256" key="1">
    <source>
        <dbReference type="ARBA" id="ARBA00011900"/>
    </source>
</evidence>
<feature type="domain" description="Type II methyltransferase M.TaqI-like" evidence="6">
    <location>
        <begin position="625"/>
        <end position="946"/>
    </location>
</feature>
<comment type="caution">
    <text evidence="7">The sequence shown here is derived from an EMBL/GenBank/DDBJ whole genome shotgun (WGS) entry which is preliminary data.</text>
</comment>
<sequence>MPSSDALVVVNDWISEFYFTADENSRTFLAETKKLIKEWKQEAEGNESFRSPLERFTSSRQRVLSELIALHATAAELPENASAQQRRDALGRASAASAAMLRDVLDYDAAPHRGAGAVRWYSAMGTTEPSVVVIDALAAETAEELLSKHHGLLTEDVTLDEESGDPVSGVSELLSALVSEDQPPRYMLVLAGRTVVLTSEDGWPQGRYLAVDVQTIAERGDTKSGGEIQRMLACLSAASVTPDANGIIRWDERREESVRNAVGVSKDLREGVRESIEIIANEVVSRRKEQGLAPLRDDQAQVLAVQSLRYLYRILFLLYAEASPELGVVPTGDPEYEAGYSIDRLRELTLKQLTSRSEQGTHFYASLKVLFDLVEIGHSPDEAPEHRAAAHAAREGLTFEALRSDLFRPSRTHLIDEVQLGNKALQRVLQNLLLTKERRGKDRGFISYVALGINQLGAVYESLMSYTGSFASETLVEVAKRGNPADGSWVVPKDRVDEELREHVVMTEDDLGRESPRTYHFGEFVFRLSGRQRQQSASYYSPKVLTEFTVQQGLEELLTDDLSAQDILGLSVCEPALGSGAFAIEAVGQLAAAYLERRQAELDQKIDPEDYPRELQRVKAYIALHNVYGVDLNPTAVELAEVSLWLDTMSRGLKAPWFGLRLRSGNSLVGARHSVYDTSVVTKSTPKVRMTTTPRHVPLDRTVDATTGIFHFLLPAEGWGAAGSNKEIKKLAPEQSKALREWAKRVHRKPTKTEIKELTSLTERIDELWQLAKRRMVEAEHQSRRSIDVWGADVEPGGSVTREEIEAWLEDPNSAYRRLRLIMDAWCALWFWPVTPREDAPKPPTFEEWLTTIREITGSTFTGKKGLQAEYFGRSETEWETLEGIEAMFPAENAADIDRLLANTPWLREAQRIAKEQRFFHWELEFAAVFARGGFDFQVGNPPWVRPTVDVPALLGESDPWWVLMEKTSGAAQESRRNWTLDLPGVKEAILTSVADTAGLAAHVKSTAEYPEMRGMQPNLYRVFMAQVWRHASPRGRSALIHPPSHLTDSKGYPFRKTTYRHLRKNWTFINELMLFNEVDGHLKYSVCVYGHEREPKFLSAYGLYHPATAQFSESHNGDGPEPGFRDCEGKRDLRPHLSRIQFVDRDVLSDWHALTEGGSKTVAIDESRMVFSINQSSGNAIRRLTRVPALSSWQPAVSTGWHETGGERAGYFRSRWGRPDSWQNVILQGPNFHVGNPFYASRNPTMRSNQDYSPVDLEMISEIEIPVTEYKPTYEIDPNGPISKAQYDHDYGSWEVQDCGNPEKTVVTPVRDHYRVMWRRMAADTGERTLIPAIFPPGTATIDGVFAFAAPEFPSRVPLMAASMSALISDFLVRATAGGNIFRSAIDRLPLIPEEHPLATPAALRVLRLNCLTKPYSGIWEECWRAPMIYDSWAGGRNRVGRPCLGDINKIWTPSTPLRRSEDRRQALIEIDAIMAHVVGIPIDDLCTLYRTQFGVLNTYERGEGPLARIYDSAGRLIPSTVRTAWNKAGRPECGLSIADRTYETPEGRQITAPEPFRILDREADMREAYAAFAERMEQGVYQPRVYEGVNGA</sequence>
<evidence type="ECO:0000256" key="4">
    <source>
        <dbReference type="ARBA" id="ARBA00022691"/>
    </source>
</evidence>
<dbReference type="GO" id="GO:0004519">
    <property type="term" value="F:endonuclease activity"/>
    <property type="evidence" value="ECO:0007669"/>
    <property type="project" value="UniProtKB-KW"/>
</dbReference>
<dbReference type="SUPFAM" id="SSF53335">
    <property type="entry name" value="S-adenosyl-L-methionine-dependent methyltransferases"/>
    <property type="match status" value="1"/>
</dbReference>
<dbReference type="EC" id="2.1.1.72" evidence="1"/>
<dbReference type="RefSeq" id="WP_135010558.1">
    <property type="nucleotide sequence ID" value="NZ_SPNK01000005.1"/>
</dbReference>
<evidence type="ECO:0000256" key="5">
    <source>
        <dbReference type="ARBA" id="ARBA00047942"/>
    </source>
</evidence>
<evidence type="ECO:0000313" key="7">
    <source>
        <dbReference type="EMBL" id="TFI01765.1"/>
    </source>
</evidence>
<dbReference type="GO" id="GO:0006304">
    <property type="term" value="P:DNA modification"/>
    <property type="evidence" value="ECO:0007669"/>
    <property type="project" value="InterPro"/>
</dbReference>
<proteinExistence type="predicted"/>
<comment type="catalytic activity">
    <reaction evidence="5">
        <text>a 2'-deoxyadenosine in DNA + S-adenosyl-L-methionine = an N(6)-methyl-2'-deoxyadenosine in DNA + S-adenosyl-L-homocysteine + H(+)</text>
        <dbReference type="Rhea" id="RHEA:15197"/>
        <dbReference type="Rhea" id="RHEA-COMP:12418"/>
        <dbReference type="Rhea" id="RHEA-COMP:12419"/>
        <dbReference type="ChEBI" id="CHEBI:15378"/>
        <dbReference type="ChEBI" id="CHEBI:57856"/>
        <dbReference type="ChEBI" id="CHEBI:59789"/>
        <dbReference type="ChEBI" id="CHEBI:90615"/>
        <dbReference type="ChEBI" id="CHEBI:90616"/>
        <dbReference type="EC" id="2.1.1.72"/>
    </reaction>
</comment>
<evidence type="ECO:0000256" key="3">
    <source>
        <dbReference type="ARBA" id="ARBA00022679"/>
    </source>
</evidence>
<evidence type="ECO:0000256" key="2">
    <source>
        <dbReference type="ARBA" id="ARBA00022603"/>
    </source>
</evidence>
<dbReference type="Pfam" id="PF07669">
    <property type="entry name" value="Eco57I"/>
    <property type="match status" value="1"/>
</dbReference>
<organism evidence="7 8">
    <name type="scientific">Kocuria rhizophila</name>
    <dbReference type="NCBI Taxonomy" id="72000"/>
    <lineage>
        <taxon>Bacteria</taxon>
        <taxon>Bacillati</taxon>
        <taxon>Actinomycetota</taxon>
        <taxon>Actinomycetes</taxon>
        <taxon>Micrococcales</taxon>
        <taxon>Micrococcaceae</taxon>
        <taxon>Kocuria</taxon>
    </lineage>
</organism>
<dbReference type="EMBL" id="SPNK01000005">
    <property type="protein sequence ID" value="TFI01765.1"/>
    <property type="molecule type" value="Genomic_DNA"/>
</dbReference>
<dbReference type="InterPro" id="IPR011639">
    <property type="entry name" value="MethylTrfase_TaqI-like_dom"/>
</dbReference>
<evidence type="ECO:0000313" key="8">
    <source>
        <dbReference type="Proteomes" id="UP000298017"/>
    </source>
</evidence>
<keyword evidence="3" id="KW-0808">Transferase</keyword>
<dbReference type="Proteomes" id="UP000298017">
    <property type="component" value="Unassembled WGS sequence"/>
</dbReference>
<dbReference type="InterPro" id="IPR029063">
    <property type="entry name" value="SAM-dependent_MTases_sf"/>
</dbReference>
<dbReference type="InterPro" id="IPR050953">
    <property type="entry name" value="N4_N6_ade-DNA_methylase"/>
</dbReference>
<keyword evidence="2" id="KW-0489">Methyltransferase</keyword>
<keyword evidence="7" id="KW-0540">Nuclease</keyword>
<name>A0AAX2SE02_KOCRH</name>
<keyword evidence="4" id="KW-0949">S-adenosyl-L-methionine</keyword>
<dbReference type="GO" id="GO:0009007">
    <property type="term" value="F:site-specific DNA-methyltransferase (adenine-specific) activity"/>
    <property type="evidence" value="ECO:0007669"/>
    <property type="project" value="UniProtKB-EC"/>
</dbReference>
<keyword evidence="8" id="KW-1185">Reference proteome</keyword>
<protein>
    <recommendedName>
        <fullName evidence="1">site-specific DNA-methyltransferase (adenine-specific)</fullName>
        <ecNumber evidence="1">2.1.1.72</ecNumber>
    </recommendedName>
</protein>
<keyword evidence="7" id="KW-0378">Hydrolase</keyword>
<reference evidence="7 8" key="1">
    <citation type="submission" date="2019-03" db="EMBL/GenBank/DDBJ databases">
        <title>Genome Sequencing and Assembly of Various Microbes Isolated from Alder Root Nodule.</title>
        <authorList>
            <person name="Swanson E."/>
            <person name="Sevigny J.L."/>
            <person name="Pesce C."/>
            <person name="Davis I."/>
            <person name="Kleiner V."/>
            <person name="Tisa L."/>
        </authorList>
    </citation>
    <scope>NUCLEOTIDE SEQUENCE [LARGE SCALE GENOMIC DNA]</scope>
    <source>
        <strain evidence="7 8">4R-31</strain>
    </source>
</reference>
<gene>
    <name evidence="7" type="ORF">E4P33_06495</name>
</gene>
<dbReference type="GO" id="GO:0032259">
    <property type="term" value="P:methylation"/>
    <property type="evidence" value="ECO:0007669"/>
    <property type="project" value="UniProtKB-KW"/>
</dbReference>
<dbReference type="PANTHER" id="PTHR33841">
    <property type="entry name" value="DNA METHYLTRANSFERASE YEEA-RELATED"/>
    <property type="match status" value="1"/>
</dbReference>